<evidence type="ECO:0000313" key="2">
    <source>
        <dbReference type="EMBL" id="MPC63961.1"/>
    </source>
</evidence>
<dbReference type="Proteomes" id="UP000324222">
    <property type="component" value="Unassembled WGS sequence"/>
</dbReference>
<dbReference type="EMBL" id="VSRR010021470">
    <property type="protein sequence ID" value="MPC63961.1"/>
    <property type="molecule type" value="Genomic_DNA"/>
</dbReference>
<organism evidence="2 3">
    <name type="scientific">Portunus trituberculatus</name>
    <name type="common">Swimming crab</name>
    <name type="synonym">Neptunus trituberculatus</name>
    <dbReference type="NCBI Taxonomy" id="210409"/>
    <lineage>
        <taxon>Eukaryota</taxon>
        <taxon>Metazoa</taxon>
        <taxon>Ecdysozoa</taxon>
        <taxon>Arthropoda</taxon>
        <taxon>Crustacea</taxon>
        <taxon>Multicrustacea</taxon>
        <taxon>Malacostraca</taxon>
        <taxon>Eumalacostraca</taxon>
        <taxon>Eucarida</taxon>
        <taxon>Decapoda</taxon>
        <taxon>Pleocyemata</taxon>
        <taxon>Brachyura</taxon>
        <taxon>Eubrachyura</taxon>
        <taxon>Portunoidea</taxon>
        <taxon>Portunidae</taxon>
        <taxon>Portuninae</taxon>
        <taxon>Portunus</taxon>
    </lineage>
</organism>
<gene>
    <name evidence="2" type="ORF">E2C01_058069</name>
</gene>
<accession>A0A5B7GUL9</accession>
<reference evidence="2 3" key="1">
    <citation type="submission" date="2019-05" db="EMBL/GenBank/DDBJ databases">
        <title>Another draft genome of Portunus trituberculatus and its Hox gene families provides insights of decapod evolution.</title>
        <authorList>
            <person name="Jeong J.-H."/>
            <person name="Song I."/>
            <person name="Kim S."/>
            <person name="Choi T."/>
            <person name="Kim D."/>
            <person name="Ryu S."/>
            <person name="Kim W."/>
        </authorList>
    </citation>
    <scope>NUCLEOTIDE SEQUENCE [LARGE SCALE GENOMIC DNA]</scope>
    <source>
        <tissue evidence="2">Muscle</tissue>
    </source>
</reference>
<feature type="signal peptide" evidence="1">
    <location>
        <begin position="1"/>
        <end position="17"/>
    </location>
</feature>
<feature type="chain" id="PRO_5022972163" description="Secreted protein" evidence="1">
    <location>
        <begin position="18"/>
        <end position="95"/>
    </location>
</feature>
<evidence type="ECO:0008006" key="4">
    <source>
        <dbReference type="Google" id="ProtNLM"/>
    </source>
</evidence>
<keyword evidence="3" id="KW-1185">Reference proteome</keyword>
<protein>
    <recommendedName>
        <fullName evidence="4">Secreted protein</fullName>
    </recommendedName>
</protein>
<sequence>MSPLCAVVVVVVVVVERLQRYSQSGLAHKNTLVTGYNPLSGRGSWGGSGRGVCLAGAALFSLNDAPRGPAKSLCITALTRCRVLGEVTLSLAAHC</sequence>
<proteinExistence type="predicted"/>
<evidence type="ECO:0000313" key="3">
    <source>
        <dbReference type="Proteomes" id="UP000324222"/>
    </source>
</evidence>
<evidence type="ECO:0000256" key="1">
    <source>
        <dbReference type="SAM" id="SignalP"/>
    </source>
</evidence>
<dbReference type="AlphaFoldDB" id="A0A5B7GUL9"/>
<name>A0A5B7GUL9_PORTR</name>
<keyword evidence="1" id="KW-0732">Signal</keyword>
<comment type="caution">
    <text evidence="2">The sequence shown here is derived from an EMBL/GenBank/DDBJ whole genome shotgun (WGS) entry which is preliminary data.</text>
</comment>